<accession>A0ABD2IA57</accession>
<comment type="caution">
    <text evidence="1">The sequence shown here is derived from an EMBL/GenBank/DDBJ whole genome shotgun (WGS) entry which is preliminary data.</text>
</comment>
<reference evidence="1 2" key="1">
    <citation type="submission" date="2024-10" db="EMBL/GenBank/DDBJ databases">
        <authorList>
            <person name="Kim D."/>
        </authorList>
    </citation>
    <scope>NUCLEOTIDE SEQUENCE [LARGE SCALE GENOMIC DNA]</scope>
    <source>
        <strain evidence="1">Taebaek</strain>
    </source>
</reference>
<keyword evidence="2" id="KW-1185">Reference proteome</keyword>
<name>A0ABD2IA57_HETSC</name>
<evidence type="ECO:0000313" key="1">
    <source>
        <dbReference type="EMBL" id="KAL3077092.1"/>
    </source>
</evidence>
<organism evidence="1 2">
    <name type="scientific">Heterodera schachtii</name>
    <name type="common">Sugarbeet cyst nematode worm</name>
    <name type="synonym">Tylenchus schachtii</name>
    <dbReference type="NCBI Taxonomy" id="97005"/>
    <lineage>
        <taxon>Eukaryota</taxon>
        <taxon>Metazoa</taxon>
        <taxon>Ecdysozoa</taxon>
        <taxon>Nematoda</taxon>
        <taxon>Chromadorea</taxon>
        <taxon>Rhabditida</taxon>
        <taxon>Tylenchina</taxon>
        <taxon>Tylenchomorpha</taxon>
        <taxon>Tylenchoidea</taxon>
        <taxon>Heteroderidae</taxon>
        <taxon>Heteroderinae</taxon>
        <taxon>Heterodera</taxon>
    </lineage>
</organism>
<dbReference type="Proteomes" id="UP001620645">
    <property type="component" value="Unassembled WGS sequence"/>
</dbReference>
<gene>
    <name evidence="1" type="ORF">niasHS_013081</name>
</gene>
<sequence>MLGTVRDRGPLSALFHQNMGDVFVESNWPCRMESEIMLRSTKLRVQLCAQSGCHGNHFGGDLRGQGPLTPWPFEGHNKKPIPCVSVQLGQPRSFGAVTPLSSLSRPQWGLFEANPFLSAHPNSWPRRKLSKNWDKNGRTEFHGHERERTGLGGKERMLREYLQQEEGLEGRRSPQSIEELQFLLEQVEEEGRLLNGSDC</sequence>
<proteinExistence type="predicted"/>
<protein>
    <submittedName>
        <fullName evidence="1">Uncharacterized protein</fullName>
    </submittedName>
</protein>
<evidence type="ECO:0000313" key="2">
    <source>
        <dbReference type="Proteomes" id="UP001620645"/>
    </source>
</evidence>
<dbReference type="AlphaFoldDB" id="A0ABD2IA57"/>
<dbReference type="EMBL" id="JBICCN010000327">
    <property type="protein sequence ID" value="KAL3077092.1"/>
    <property type="molecule type" value="Genomic_DNA"/>
</dbReference>